<dbReference type="PIRSF" id="PIRSF006118">
    <property type="entry name" value="KDO8-P_Ptase"/>
    <property type="match status" value="1"/>
</dbReference>
<dbReference type="InterPro" id="IPR036412">
    <property type="entry name" value="HAD-like_sf"/>
</dbReference>
<dbReference type="EMBL" id="CP024728">
    <property type="protein sequence ID" value="ATV31975.1"/>
    <property type="molecule type" value="Genomic_DNA"/>
</dbReference>
<dbReference type="GO" id="GO:0016788">
    <property type="term" value="F:hydrolase activity, acting on ester bonds"/>
    <property type="evidence" value="ECO:0007669"/>
    <property type="project" value="InterPro"/>
</dbReference>
<evidence type="ECO:0000256" key="5">
    <source>
        <dbReference type="ARBA" id="ARBA00022801"/>
    </source>
</evidence>
<protein>
    <submittedName>
        <fullName evidence="8">3-deoxy-D-manno-octulosonate 8-phosphate phosphatase</fullName>
    </submittedName>
</protein>
<dbReference type="Proteomes" id="UP000230742">
    <property type="component" value="Chromosome 2"/>
</dbReference>
<reference evidence="8 9" key="1">
    <citation type="submission" date="2017-11" db="EMBL/GenBank/DDBJ databases">
        <title>Genome sequencing of Prevotella intermedia KCOM 1949.</title>
        <authorList>
            <person name="Kook J.-K."/>
            <person name="Park S.-N."/>
            <person name="Lim Y.K."/>
        </authorList>
    </citation>
    <scope>NUCLEOTIDE SEQUENCE [LARGE SCALE GENOMIC DNA]</scope>
    <source>
        <strain evidence="8 9">KCOM 1949</strain>
    </source>
</reference>
<dbReference type="SFLD" id="SFLDS00003">
    <property type="entry name" value="Haloacid_Dehalogenase"/>
    <property type="match status" value="1"/>
</dbReference>
<evidence type="ECO:0000256" key="7">
    <source>
        <dbReference type="PIRSR" id="PIRSR006118-2"/>
    </source>
</evidence>
<proteinExistence type="inferred from homology"/>
<dbReference type="SFLD" id="SFLDG01136">
    <property type="entry name" value="C1.6:_Phosphoserine_Phosphatas"/>
    <property type="match status" value="1"/>
</dbReference>
<comment type="similarity">
    <text evidence="2">Belongs to the KdsC family.</text>
</comment>
<keyword evidence="4 7" id="KW-0479">Metal-binding</keyword>
<name>A0A2D3LN10_PREIN</name>
<evidence type="ECO:0000313" key="8">
    <source>
        <dbReference type="EMBL" id="ATV31975.1"/>
    </source>
</evidence>
<evidence type="ECO:0000256" key="4">
    <source>
        <dbReference type="ARBA" id="ARBA00022723"/>
    </source>
</evidence>
<accession>A0A2D3LN10</accession>
<dbReference type="PANTHER" id="PTHR21485:SF3">
    <property type="entry name" value="N-ACYLNEURAMINATE CYTIDYLYLTRANSFERASE"/>
    <property type="match status" value="1"/>
</dbReference>
<dbReference type="PANTHER" id="PTHR21485">
    <property type="entry name" value="HAD SUPERFAMILY MEMBERS CMAS AND KDSC"/>
    <property type="match status" value="1"/>
</dbReference>
<dbReference type="NCBIfam" id="TIGR01670">
    <property type="entry name" value="KdsC-phosphatas"/>
    <property type="match status" value="1"/>
</dbReference>
<sequence>MINYELKKIKAIVFDVDGVLSLNTIAMDSEGVPVRTMNIKDGYAIQLAVKLGLKIALMTGGRNEEIRKRYAYLGVQDVFLNCKVKLNTWDTYLKENNLQPEEIIYVGDDIPDYEIMQRAGCPCCPKDACADIKAISSYISDCNGGMGVARDIIEQVLRAQGKWLTSAKAFGW</sequence>
<dbReference type="GO" id="GO:0008781">
    <property type="term" value="F:N-acylneuraminate cytidylyltransferase activity"/>
    <property type="evidence" value="ECO:0007669"/>
    <property type="project" value="TreeGrafter"/>
</dbReference>
<feature type="binding site" evidence="7">
    <location>
        <position position="108"/>
    </location>
    <ligand>
        <name>Mg(2+)</name>
        <dbReference type="ChEBI" id="CHEBI:18420"/>
    </ligand>
</feature>
<dbReference type="SUPFAM" id="SSF56784">
    <property type="entry name" value="HAD-like"/>
    <property type="match status" value="1"/>
</dbReference>
<dbReference type="RefSeq" id="WP_100014831.1">
    <property type="nucleotide sequence ID" value="NZ_CP024728.1"/>
</dbReference>
<dbReference type="Gene3D" id="3.40.50.1000">
    <property type="entry name" value="HAD superfamily/HAD-like"/>
    <property type="match status" value="1"/>
</dbReference>
<dbReference type="Pfam" id="PF08282">
    <property type="entry name" value="Hydrolase_3"/>
    <property type="match status" value="1"/>
</dbReference>
<dbReference type="InterPro" id="IPR010023">
    <property type="entry name" value="KdsC_fam"/>
</dbReference>
<evidence type="ECO:0000256" key="1">
    <source>
        <dbReference type="ARBA" id="ARBA00001946"/>
    </source>
</evidence>
<dbReference type="FunFam" id="3.40.50.1000:FF:000029">
    <property type="entry name" value="3-deoxy-D-manno-octulosonate 8-phosphate phosphatase KdsC"/>
    <property type="match status" value="1"/>
</dbReference>
<evidence type="ECO:0000256" key="6">
    <source>
        <dbReference type="ARBA" id="ARBA00022842"/>
    </source>
</evidence>
<dbReference type="InterPro" id="IPR023214">
    <property type="entry name" value="HAD_sf"/>
</dbReference>
<organism evidence="8 9">
    <name type="scientific">Prevotella intermedia</name>
    <dbReference type="NCBI Taxonomy" id="28131"/>
    <lineage>
        <taxon>Bacteria</taxon>
        <taxon>Pseudomonadati</taxon>
        <taxon>Bacteroidota</taxon>
        <taxon>Bacteroidia</taxon>
        <taxon>Bacteroidales</taxon>
        <taxon>Prevotellaceae</taxon>
        <taxon>Prevotella</taxon>
    </lineage>
</organism>
<dbReference type="InterPro" id="IPR050793">
    <property type="entry name" value="CMP-NeuNAc_synthase"/>
</dbReference>
<feature type="binding site" evidence="7">
    <location>
        <position position="17"/>
    </location>
    <ligand>
        <name>substrate</name>
    </ligand>
</feature>
<evidence type="ECO:0000256" key="2">
    <source>
        <dbReference type="ARBA" id="ARBA00005893"/>
    </source>
</evidence>
<keyword evidence="6 7" id="KW-0460">Magnesium</keyword>
<gene>
    <name evidence="8" type="ORF">CTM46_10730</name>
</gene>
<dbReference type="AlphaFoldDB" id="A0A2D3LN10"/>
<comment type="subunit">
    <text evidence="3">Homotetramer.</text>
</comment>
<dbReference type="GO" id="GO:0046872">
    <property type="term" value="F:metal ion binding"/>
    <property type="evidence" value="ECO:0007669"/>
    <property type="project" value="UniProtKB-KW"/>
</dbReference>
<evidence type="ECO:0000256" key="3">
    <source>
        <dbReference type="ARBA" id="ARBA00011881"/>
    </source>
</evidence>
<feature type="binding site" evidence="7">
    <location>
        <position position="15"/>
    </location>
    <ligand>
        <name>Mg(2+)</name>
        <dbReference type="ChEBI" id="CHEBI:18420"/>
    </ligand>
</feature>
<dbReference type="SFLD" id="SFLDG01138">
    <property type="entry name" value="C1.6.2:_Deoxy-d-mannose-octulo"/>
    <property type="match status" value="1"/>
</dbReference>
<evidence type="ECO:0000313" key="9">
    <source>
        <dbReference type="Proteomes" id="UP000230742"/>
    </source>
</evidence>
<keyword evidence="5" id="KW-0378">Hydrolase</keyword>
<comment type="cofactor">
    <cofactor evidence="1 7">
        <name>Mg(2+)</name>
        <dbReference type="ChEBI" id="CHEBI:18420"/>
    </cofactor>
</comment>